<evidence type="ECO:0008006" key="10">
    <source>
        <dbReference type="Google" id="ProtNLM"/>
    </source>
</evidence>
<dbReference type="PANTHER" id="PTHR44533">
    <property type="entry name" value="DEAD/H RNA HELICASE, PUTATIVE-RELATED"/>
    <property type="match status" value="1"/>
</dbReference>
<dbReference type="SMART" id="SM00490">
    <property type="entry name" value="HELICc"/>
    <property type="match status" value="1"/>
</dbReference>
<feature type="domain" description="Helicase ATP-binding" evidence="6">
    <location>
        <begin position="735"/>
        <end position="908"/>
    </location>
</feature>
<dbReference type="InterPro" id="IPR052431">
    <property type="entry name" value="SKI2_subfamily_helicases"/>
</dbReference>
<reference evidence="8 9" key="1">
    <citation type="submission" date="2020-02" db="EMBL/GenBank/DDBJ databases">
        <title>Comparative genomics of the hypocrealean fungal genus Beauvera.</title>
        <authorList>
            <person name="Showalter D.N."/>
            <person name="Bushley K.E."/>
            <person name="Rehner S.A."/>
        </authorList>
    </citation>
    <scope>NUCLEOTIDE SEQUENCE [LARGE SCALE GENOMIC DNA]</scope>
    <source>
        <strain evidence="8 9">ARSEF4384</strain>
    </source>
</reference>
<evidence type="ECO:0000313" key="8">
    <source>
        <dbReference type="EMBL" id="KAK8148580.1"/>
    </source>
</evidence>
<feature type="compositionally biased region" description="Low complexity" evidence="5">
    <location>
        <begin position="1713"/>
        <end position="1725"/>
    </location>
</feature>
<evidence type="ECO:0000313" key="9">
    <source>
        <dbReference type="Proteomes" id="UP001397290"/>
    </source>
</evidence>
<protein>
    <recommendedName>
        <fullName evidence="10">DEAD/DEAH box helicase</fullName>
    </recommendedName>
</protein>
<evidence type="ECO:0000256" key="1">
    <source>
        <dbReference type="ARBA" id="ARBA00022741"/>
    </source>
</evidence>
<dbReference type="EMBL" id="JAAHCF010000082">
    <property type="protein sequence ID" value="KAK8148580.1"/>
    <property type="molecule type" value="Genomic_DNA"/>
</dbReference>
<dbReference type="FunFam" id="3.40.50.300:FF:001039">
    <property type="entry name" value="ATP-dependent RNA helicase DDX60"/>
    <property type="match status" value="1"/>
</dbReference>
<name>A0AAW0S291_9HYPO</name>
<proteinExistence type="predicted"/>
<evidence type="ECO:0000259" key="6">
    <source>
        <dbReference type="PROSITE" id="PS51192"/>
    </source>
</evidence>
<dbReference type="InterPro" id="IPR027417">
    <property type="entry name" value="P-loop_NTPase"/>
</dbReference>
<dbReference type="GO" id="GO:0005737">
    <property type="term" value="C:cytoplasm"/>
    <property type="evidence" value="ECO:0007669"/>
    <property type="project" value="TreeGrafter"/>
</dbReference>
<dbReference type="Pfam" id="PF26076">
    <property type="entry name" value="WHD_DDX60"/>
    <property type="match status" value="1"/>
</dbReference>
<feature type="region of interest" description="Disordered" evidence="5">
    <location>
        <begin position="513"/>
        <end position="541"/>
    </location>
</feature>
<evidence type="ECO:0000256" key="3">
    <source>
        <dbReference type="ARBA" id="ARBA00022806"/>
    </source>
</evidence>
<keyword evidence="1" id="KW-0547">Nucleotide-binding</keyword>
<dbReference type="InterPro" id="IPR001650">
    <property type="entry name" value="Helicase_C-like"/>
</dbReference>
<dbReference type="InterPro" id="IPR014001">
    <property type="entry name" value="Helicase_ATP-bd"/>
</dbReference>
<dbReference type="CDD" id="cd18795">
    <property type="entry name" value="SF2_C_Ski2"/>
    <property type="match status" value="1"/>
</dbReference>
<dbReference type="Gene3D" id="3.40.50.300">
    <property type="entry name" value="P-loop containing nucleotide triphosphate hydrolases"/>
    <property type="match status" value="2"/>
</dbReference>
<dbReference type="InterPro" id="IPR055124">
    <property type="entry name" value="PIN-like_DDX60"/>
</dbReference>
<dbReference type="SUPFAM" id="SSF52540">
    <property type="entry name" value="P-loop containing nucleoside triphosphate hydrolases"/>
    <property type="match status" value="1"/>
</dbReference>
<feature type="domain" description="Helicase C-terminal" evidence="7">
    <location>
        <begin position="1185"/>
        <end position="1358"/>
    </location>
</feature>
<feature type="compositionally biased region" description="Acidic residues" evidence="5">
    <location>
        <begin position="1733"/>
        <end position="1745"/>
    </location>
</feature>
<sequence>MAPLSVEEQKLFAWYQALRPVRVDLIGDFAGKELFAIHGEALLTHCISKARISYQDGFQLLHAIHAVEGFLKKLELRGCQFHIIWFENHEQLCISSSAAVASGFHRLTRAILIKHLWQSSAGNKITFEFPNVKSPAFQQYTAENSLRYFLCLDGFSFDEDKSPFAMRHLAFINQLSSRGYSVALINSFEFDSSKAFTSMLPPSQRAEKCDVAEPLSLAKRYVLPVSELEVKAGIADNWSPWRDRTLLSARDLVSFTGVCNALLRNPTESMKRCAAAYIIHLSELKRCNLSNRSCALAVLSRKQREDLDAFFACFTDICATVIESLPAQEDWDIFDLLDSRIIRQVLKNLSDLKPSAVVVGEAKRFAERIHLLTGVNISDFLPQTSGTGLPQTAEDSDPSDEVIGSVLTFQHPALDKYLEPVHVIANDTNEPTGTSKVFRELSHWHNAKSAVDPKTIPHPAGYFRRRRNQELMADTIKYAASLSNSAGSIINPESIVTSLRVNINPIKQKDTTKFAENSNSKALRHGSLPKNKKSTHKGGLESALEEARRSQRQKLDSKARDVMAFWDERCREFQAEPRTMLRLARITTFLQGLSDDTRGLIGAEVNLYLCYTLISMIPVGRQRKDLEFEMILFTKVWSAMLEAEKLAQSVQSLRLLGKLSSILKMPIEAAVADNHLLEGRRLPFPSSFNSELQLPIEPLEFQLEHCGPFLERSFDPAPDHRVPNFVPDAWQRKVLDAIDAEKSLFVVAPTSAGKTFISFYAMKQVLKSSDDGVLVYVAPTKALVNQIAAEVQARFSKSYGHNGRSVWAIHTRDHRINNPTGCQVLVTVPHILQIMLLAPSNAENAKSWSARVKRIIFDEIHCISQADDGVIWEQLLLLAPCPIIALSATVGNPVEFMQWLEESERVKGRDIEMIVHTSRYSDLRKFLYRAPKNDFIFRGLLSVESLTTTGLDEGQSDEQSFGFIHPVVSLTNRNRGTIEDVTLEPRDCLSLWRCMSRHQNEDYPIDDKLRPERSLPAIVKRSDVLKWGESLKKVLHEWIQDVNSPFLAVQNDLGSCVSNSNVRGPSSLSASDQGDFGIKFSVSNEKQRLVTMALPLLTDLHTRGALPGILFSYDRDFCEATAEFVLAQLERAETAWKKRSPEWAKKVADYKAWKKTKSRIQVQENKTEGKKRPGRCRGQEDEEMSKTDMMREASVEASKWESFDPEAALDRFSFANGKKIANSELKPLIERLIKANVQPKLIAALGRGVAVHHSGMNRNYRQIVEMLFRKGYLRVVIATGTLALGINMPCKTVVFFGDSVFLTPLNYHQASGRAGRRGFDLLGNVVFVGMPLNRALEIMSSKLPDLSGHFPLSTTLVVRMLGLLHHTKDSEYATKSIKSILSLSRLYLGGPSDQMAIQHHLRFSIEYLRRQQLLSKNGTPLNFAGLIGHLYFTENAVFAFHSLLKEGYFHRLCKAIDRNSETVLLELVLVLSHLFCRIPLGIHTSVAKDLRSPSVIRLPALPTEAKTILKGHNQETLDIFRLYVSTFIKQHLEHTPDTKLPFTGFEVKVQQKLEQEWQPIVTHLPPTKLRSPFAALSGFTDKFDTIHELCATIRSGVFLEESAVPYVRIYPADTGGKPWNAYIYDFFKHGDLKALVRDNHIKRGDVWFHLKDFSLILATIVTSLENFVRLDVHTDDASMIDVQDAGDVMLERRDEMADEDKAFSNRAEKESSARAAATQSKSATASKKKVELDSWEDDVSNDDSASESPADVPLGGDSWQDTGDGNLLQVLRAFRMLQEEFETKFRKEWA</sequence>
<dbReference type="PROSITE" id="PS51192">
    <property type="entry name" value="HELICASE_ATP_BIND_1"/>
    <property type="match status" value="1"/>
</dbReference>
<evidence type="ECO:0000259" key="7">
    <source>
        <dbReference type="PROSITE" id="PS51194"/>
    </source>
</evidence>
<dbReference type="SMART" id="SM00487">
    <property type="entry name" value="DEXDc"/>
    <property type="match status" value="1"/>
</dbReference>
<evidence type="ECO:0000256" key="2">
    <source>
        <dbReference type="ARBA" id="ARBA00022801"/>
    </source>
</evidence>
<dbReference type="GO" id="GO:0004386">
    <property type="term" value="F:helicase activity"/>
    <property type="evidence" value="ECO:0007669"/>
    <property type="project" value="UniProtKB-KW"/>
</dbReference>
<dbReference type="GO" id="GO:0016787">
    <property type="term" value="F:hydrolase activity"/>
    <property type="evidence" value="ECO:0007669"/>
    <property type="project" value="UniProtKB-KW"/>
</dbReference>
<comment type="caution">
    <text evidence="8">The sequence shown here is derived from an EMBL/GenBank/DDBJ whole genome shotgun (WGS) entry which is preliminary data.</text>
</comment>
<dbReference type="CDD" id="cd18025">
    <property type="entry name" value="DEXHc_DDX60"/>
    <property type="match status" value="1"/>
</dbReference>
<keyword evidence="2" id="KW-0378">Hydrolase</keyword>
<feature type="compositionally biased region" description="Basic and acidic residues" evidence="5">
    <location>
        <begin position="1699"/>
        <end position="1712"/>
    </location>
</feature>
<dbReference type="Pfam" id="PF00271">
    <property type="entry name" value="Helicase_C"/>
    <property type="match status" value="1"/>
</dbReference>
<dbReference type="InterPro" id="IPR059032">
    <property type="entry name" value="WHD_DDX60"/>
</dbReference>
<feature type="region of interest" description="Disordered" evidence="5">
    <location>
        <begin position="1699"/>
        <end position="1762"/>
    </location>
</feature>
<dbReference type="PANTHER" id="PTHR44533:SF4">
    <property type="entry name" value="DEAD_H RNA HELICASE, PUTATIVE-RELATED"/>
    <property type="match status" value="1"/>
</dbReference>
<keyword evidence="3" id="KW-0347">Helicase</keyword>
<keyword evidence="4" id="KW-0067">ATP-binding</keyword>
<accession>A0AAW0S291</accession>
<evidence type="ECO:0000256" key="5">
    <source>
        <dbReference type="SAM" id="MobiDB-lite"/>
    </source>
</evidence>
<dbReference type="Pfam" id="PF23002">
    <property type="entry name" value="PIN-like_DDX60"/>
    <property type="match status" value="1"/>
</dbReference>
<keyword evidence="9" id="KW-1185">Reference proteome</keyword>
<evidence type="ECO:0000256" key="4">
    <source>
        <dbReference type="ARBA" id="ARBA00022840"/>
    </source>
</evidence>
<dbReference type="PROSITE" id="PS51194">
    <property type="entry name" value="HELICASE_CTER"/>
    <property type="match status" value="1"/>
</dbReference>
<dbReference type="Proteomes" id="UP001397290">
    <property type="component" value="Unassembled WGS sequence"/>
</dbReference>
<gene>
    <name evidence="8" type="ORF">G3M48_009744</name>
</gene>
<dbReference type="Pfam" id="PF00270">
    <property type="entry name" value="DEAD"/>
    <property type="match status" value="1"/>
</dbReference>
<dbReference type="InterPro" id="IPR011545">
    <property type="entry name" value="DEAD/DEAH_box_helicase_dom"/>
</dbReference>
<organism evidence="8 9">
    <name type="scientific">Beauveria asiatica</name>
    <dbReference type="NCBI Taxonomy" id="1069075"/>
    <lineage>
        <taxon>Eukaryota</taxon>
        <taxon>Fungi</taxon>
        <taxon>Dikarya</taxon>
        <taxon>Ascomycota</taxon>
        <taxon>Pezizomycotina</taxon>
        <taxon>Sordariomycetes</taxon>
        <taxon>Hypocreomycetidae</taxon>
        <taxon>Hypocreales</taxon>
        <taxon>Cordycipitaceae</taxon>
        <taxon>Beauveria</taxon>
    </lineage>
</organism>
<dbReference type="GO" id="GO:0005524">
    <property type="term" value="F:ATP binding"/>
    <property type="evidence" value="ECO:0007669"/>
    <property type="project" value="UniProtKB-KW"/>
</dbReference>
<feature type="region of interest" description="Disordered" evidence="5">
    <location>
        <begin position="1160"/>
        <end position="1188"/>
    </location>
</feature>
<dbReference type="GO" id="GO:0003676">
    <property type="term" value="F:nucleic acid binding"/>
    <property type="evidence" value="ECO:0007669"/>
    <property type="project" value="InterPro"/>
</dbReference>